<evidence type="ECO:0000259" key="1">
    <source>
        <dbReference type="Pfam" id="PF00535"/>
    </source>
</evidence>
<protein>
    <submittedName>
        <fullName evidence="2 3">Glycosyltransferase</fullName>
    </submittedName>
</protein>
<dbReference type="PANTHER" id="PTHR43685:SF2">
    <property type="entry name" value="GLYCOSYLTRANSFERASE 2-LIKE DOMAIN-CONTAINING PROTEIN"/>
    <property type="match status" value="1"/>
</dbReference>
<organism evidence="2 4">
    <name type="scientific">Candidatus Chlorohelix allophototropha</name>
    <dbReference type="NCBI Taxonomy" id="3003348"/>
    <lineage>
        <taxon>Bacteria</taxon>
        <taxon>Bacillati</taxon>
        <taxon>Chloroflexota</taxon>
        <taxon>Chloroflexia</taxon>
        <taxon>Candidatus Chloroheliales</taxon>
        <taxon>Candidatus Chloroheliaceae</taxon>
        <taxon>Candidatus Chlorohelix</taxon>
    </lineage>
</organism>
<dbReference type="AlphaFoldDB" id="A0A8T7M702"/>
<dbReference type="InterPro" id="IPR001173">
    <property type="entry name" value="Glyco_trans_2-like"/>
</dbReference>
<evidence type="ECO:0000313" key="4">
    <source>
        <dbReference type="Proteomes" id="UP000521676"/>
    </source>
</evidence>
<reference evidence="2 4" key="1">
    <citation type="submission" date="2020-06" db="EMBL/GenBank/DDBJ databases">
        <title>Anoxygenic phototrophic Chloroflexota member uses a Type I reaction center.</title>
        <authorList>
            <person name="Tsuji J.M."/>
            <person name="Shaw N.A."/>
            <person name="Nagashima S."/>
            <person name="Venkiteswaran J."/>
            <person name="Schiff S.L."/>
            <person name="Hanada S."/>
            <person name="Tank M."/>
            <person name="Neufeld J.D."/>
        </authorList>
    </citation>
    <scope>NUCLEOTIDE SEQUENCE [LARGE SCALE GENOMIC DNA]</scope>
    <source>
        <strain evidence="2">L227-S17</strain>
    </source>
</reference>
<dbReference type="SUPFAM" id="SSF53448">
    <property type="entry name" value="Nucleotide-diphospho-sugar transferases"/>
    <property type="match status" value="1"/>
</dbReference>
<evidence type="ECO:0000313" key="2">
    <source>
        <dbReference type="EMBL" id="NWJ47930.1"/>
    </source>
</evidence>
<reference evidence="3" key="2">
    <citation type="journal article" date="2024" name="Nature">
        <title>Anoxygenic phototroph of the Chloroflexota uses a type I reaction centre.</title>
        <authorList>
            <person name="Tsuji J.M."/>
            <person name="Shaw N.A."/>
            <person name="Nagashima S."/>
            <person name="Venkiteswaran J.J."/>
            <person name="Schiff S.L."/>
            <person name="Watanabe T."/>
            <person name="Fukui M."/>
            <person name="Hanada S."/>
            <person name="Tank M."/>
            <person name="Neufeld J.D."/>
        </authorList>
    </citation>
    <scope>NUCLEOTIDE SEQUENCE</scope>
    <source>
        <strain evidence="3">L227-S17</strain>
    </source>
</reference>
<gene>
    <name evidence="2" type="ORF">HXX08_18915</name>
    <name evidence="3" type="ORF">OZ401_003464</name>
</gene>
<dbReference type="Pfam" id="PF00535">
    <property type="entry name" value="Glycos_transf_2"/>
    <property type="match status" value="1"/>
</dbReference>
<dbReference type="InterPro" id="IPR029044">
    <property type="entry name" value="Nucleotide-diphossugar_trans"/>
</dbReference>
<dbReference type="EMBL" id="CP128400">
    <property type="protein sequence ID" value="WJW69834.1"/>
    <property type="molecule type" value="Genomic_DNA"/>
</dbReference>
<dbReference type="InterPro" id="IPR050834">
    <property type="entry name" value="Glycosyltransf_2"/>
</dbReference>
<keyword evidence="5" id="KW-1185">Reference proteome</keyword>
<dbReference type="EMBL" id="JACATZ010000003">
    <property type="protein sequence ID" value="NWJ47930.1"/>
    <property type="molecule type" value="Genomic_DNA"/>
</dbReference>
<proteinExistence type="predicted"/>
<dbReference type="Proteomes" id="UP000521676">
    <property type="component" value="Unassembled WGS sequence"/>
</dbReference>
<dbReference type="PANTHER" id="PTHR43685">
    <property type="entry name" value="GLYCOSYLTRANSFERASE"/>
    <property type="match status" value="1"/>
</dbReference>
<accession>A0A8T7M702</accession>
<evidence type="ECO:0000313" key="3">
    <source>
        <dbReference type="EMBL" id="WJW69834.1"/>
    </source>
</evidence>
<dbReference type="Proteomes" id="UP001431572">
    <property type="component" value="Chromosome 2"/>
</dbReference>
<dbReference type="RefSeq" id="WP_341471706.1">
    <property type="nucleotide sequence ID" value="NZ_CP128400.1"/>
</dbReference>
<sequence length="461" mass="51725">MKTLELTKIRSIKVFEVELSKPLAPLTDLQGSEAVWLLVTLHGLPVGDVKFSNIIPRLEPDFLVEKIVTELGWNILLHLLEDSLLAQSGYSAHFIPEVTAGEKPERERLVSLLANLQTQEGIEPPCIAWRRSKATWSVTVGVCTRNGAAQLGTCLDALEKVDYPNFEILVIDNAPEDDSTWRVVERYNSPKIRYLIEPRPGVSWARNRAIKEAHGDIIAFADDDARPDSLWLLSLVAALQRPATSLVVGAAYPQEIKNEAQVHCAHNWGHDKGFVRREYSRRVEGFPANPFNTNTYGGAYNLAAWKGVLEKFGGFDVTLGRGTLSGSASDTDLFYRMVREYEAIVYEPTALVKISYPDDFQYLIKHDNLGASGYFAFLTKCFIKEPKNRLAALKMGVNGFFGWYLHRLTKEFSLAELPMLALRLKKLSPEQRILLSSIKGSLSGPRNYFRAVKRAKEIANT</sequence>
<feature type="domain" description="Glycosyltransferase 2-like" evidence="1">
    <location>
        <begin position="139"/>
        <end position="266"/>
    </location>
</feature>
<dbReference type="CDD" id="cd00761">
    <property type="entry name" value="Glyco_tranf_GTA_type"/>
    <property type="match status" value="1"/>
</dbReference>
<evidence type="ECO:0000313" key="5">
    <source>
        <dbReference type="Proteomes" id="UP001431572"/>
    </source>
</evidence>
<name>A0A8T7M702_9CHLR</name>
<dbReference type="Gene3D" id="3.90.550.10">
    <property type="entry name" value="Spore Coat Polysaccharide Biosynthesis Protein SpsA, Chain A"/>
    <property type="match status" value="1"/>
</dbReference>